<proteinExistence type="predicted"/>
<gene>
    <name evidence="1" type="ORF">U27_02224</name>
</gene>
<dbReference type="EMBL" id="DF820463">
    <property type="protein sequence ID" value="GAK55391.1"/>
    <property type="molecule type" value="Genomic_DNA"/>
</dbReference>
<dbReference type="Proteomes" id="UP000030661">
    <property type="component" value="Unassembled WGS sequence"/>
</dbReference>
<reference evidence="1" key="1">
    <citation type="journal article" date="2015" name="PeerJ">
        <title>First genomic representation of candidate bacterial phylum KSB3 points to enhanced environmental sensing as a trigger of wastewater bulking.</title>
        <authorList>
            <person name="Sekiguchi Y."/>
            <person name="Ohashi A."/>
            <person name="Parks D.H."/>
            <person name="Yamauchi T."/>
            <person name="Tyson G.W."/>
            <person name="Hugenholtz P."/>
        </authorList>
    </citation>
    <scope>NUCLEOTIDE SEQUENCE [LARGE SCALE GENOMIC DNA]</scope>
</reference>
<name>A0A0S6WA41_VECG1</name>
<organism evidence="1">
    <name type="scientific">Vecturithrix granuli</name>
    <dbReference type="NCBI Taxonomy" id="1499967"/>
    <lineage>
        <taxon>Bacteria</taxon>
        <taxon>Candidatus Moduliflexota</taxon>
        <taxon>Candidatus Vecturitrichia</taxon>
        <taxon>Candidatus Vecturitrichales</taxon>
        <taxon>Candidatus Vecturitrichaceae</taxon>
        <taxon>Candidatus Vecturithrix</taxon>
    </lineage>
</organism>
<accession>A0A0S6WA41</accession>
<evidence type="ECO:0000313" key="1">
    <source>
        <dbReference type="EMBL" id="GAK55391.1"/>
    </source>
</evidence>
<dbReference type="AlphaFoldDB" id="A0A0S6WA41"/>
<sequence>MRSLSEVEGNSEWLVSTSLNEGHHLLLNHDLWMFVISTSLDDRGPVRRAKSRRDVV</sequence>
<keyword evidence="2" id="KW-1185">Reference proteome</keyword>
<dbReference type="HOGENOM" id="CLU_3004807_0_0_0"/>
<protein>
    <submittedName>
        <fullName evidence="1">Uncharacterized protein</fullName>
    </submittedName>
</protein>
<evidence type="ECO:0000313" key="2">
    <source>
        <dbReference type="Proteomes" id="UP000030661"/>
    </source>
</evidence>